<evidence type="ECO:0000259" key="1">
    <source>
        <dbReference type="Pfam" id="PF07498"/>
    </source>
</evidence>
<evidence type="ECO:0000313" key="2">
    <source>
        <dbReference type="EMBL" id="NEZ74255.1"/>
    </source>
</evidence>
<dbReference type="EMBL" id="SGKT01000004">
    <property type="protein sequence ID" value="NEZ74255.1"/>
    <property type="molecule type" value="Genomic_DNA"/>
</dbReference>
<feature type="domain" description="Rho termination factor-like N-terminal" evidence="1">
    <location>
        <begin position="2"/>
        <end position="26"/>
    </location>
</feature>
<gene>
    <name evidence="2" type="ORF">EXM56_02605</name>
</gene>
<comment type="caution">
    <text evidence="2">The sequence shown here is derived from an EMBL/GenBank/DDBJ whole genome shotgun (WGS) entry which is preliminary data.</text>
</comment>
<proteinExistence type="predicted"/>
<organism evidence="2">
    <name type="scientific">Clostridium botulinum</name>
    <dbReference type="NCBI Taxonomy" id="1491"/>
    <lineage>
        <taxon>Bacteria</taxon>
        <taxon>Bacillati</taxon>
        <taxon>Bacillota</taxon>
        <taxon>Clostridia</taxon>
        <taxon>Eubacteriales</taxon>
        <taxon>Clostridiaceae</taxon>
        <taxon>Clostridium</taxon>
    </lineage>
</organism>
<dbReference type="Pfam" id="PF07498">
    <property type="entry name" value="Rho_N"/>
    <property type="match status" value="1"/>
</dbReference>
<reference evidence="2" key="1">
    <citation type="submission" date="2019-02" db="EMBL/GenBank/DDBJ databases">
        <title>Genome sequencing of Clostridium botulinum clinical isolates.</title>
        <authorList>
            <person name="Brunt J."/>
            <person name="Van Vliet A.H.M."/>
            <person name="Stringer S.C."/>
            <person name="Grant K.A."/>
            <person name="Carter A.C."/>
            <person name="Peck M.W."/>
        </authorList>
    </citation>
    <scope>NUCLEOTIDE SEQUENCE</scope>
    <source>
        <strain evidence="2">H114400598</strain>
    </source>
</reference>
<dbReference type="GO" id="GO:0006353">
    <property type="term" value="P:DNA-templated transcription termination"/>
    <property type="evidence" value="ECO:0007669"/>
    <property type="project" value="InterPro"/>
</dbReference>
<accession>A0A6G4CLA3</accession>
<dbReference type="InterPro" id="IPR011112">
    <property type="entry name" value="Rho-like_N"/>
</dbReference>
<name>A0A6G4CLA3_CLOBO</name>
<dbReference type="AlphaFoldDB" id="A0A6G4CLA3"/>
<sequence>MIAKEKGVIGYSSMTKAQLIEAIENTAKE</sequence>
<protein>
    <recommendedName>
        <fullName evidence="1">Rho termination factor-like N-terminal domain-containing protein</fullName>
    </recommendedName>
</protein>